<keyword evidence="2" id="KW-0479">Metal-binding</keyword>
<evidence type="ECO:0008006" key="15">
    <source>
        <dbReference type="Google" id="ProtNLM"/>
    </source>
</evidence>
<gene>
    <name evidence="13" type="ORF">V9T40_007660</name>
</gene>
<sequence>MWSLGLLKTMKDPKYMVFSDTKIVMIKDMYPKAEHHFLVLPHEEITNLKKVTEKDIPLLEYMFEKAKQYTSKHFPDVEFKFGYHAQPSMHRLHLHVISKDMNSEFLKNKKHWNSFTTEFFMNSSDILRQLKTSGKIKFPSAAECELMMKRELKCHRCNLVFPTIPKLKQHIRSHRAD</sequence>
<dbReference type="PANTHER" id="PTHR12486:SF4">
    <property type="entry name" value="APRATAXIN"/>
    <property type="match status" value="1"/>
</dbReference>
<protein>
    <recommendedName>
        <fullName evidence="15">Aprataxin</fullName>
    </recommendedName>
</protein>
<keyword evidence="9" id="KW-0863">Zinc-finger</keyword>
<comment type="caution">
    <text evidence="10">Lacks conserved residue(s) required for the propagation of feature annotation.</text>
</comment>
<dbReference type="GO" id="GO:0000012">
    <property type="term" value="P:single strand break repair"/>
    <property type="evidence" value="ECO:0007669"/>
    <property type="project" value="TreeGrafter"/>
</dbReference>
<keyword evidence="14" id="KW-1185">Reference proteome</keyword>
<dbReference type="GO" id="GO:0030983">
    <property type="term" value="F:mismatched DNA binding"/>
    <property type="evidence" value="ECO:0007669"/>
    <property type="project" value="TreeGrafter"/>
</dbReference>
<dbReference type="InterPro" id="IPR032566">
    <property type="entry name" value="Znf-C2HE"/>
</dbReference>
<accession>A0AAN9TKA2</accession>
<dbReference type="SMART" id="SM00355">
    <property type="entry name" value="ZnF_C2H2"/>
    <property type="match status" value="1"/>
</dbReference>
<evidence type="ECO:0000313" key="13">
    <source>
        <dbReference type="EMBL" id="KAK7592908.1"/>
    </source>
</evidence>
<keyword evidence="8" id="KW-0539">Nucleus</keyword>
<evidence type="ECO:0000259" key="12">
    <source>
        <dbReference type="PROSITE" id="PS51084"/>
    </source>
</evidence>
<dbReference type="SUPFAM" id="SSF54197">
    <property type="entry name" value="HIT-like"/>
    <property type="match status" value="1"/>
</dbReference>
<dbReference type="PROSITE" id="PS50157">
    <property type="entry name" value="ZINC_FINGER_C2H2_2"/>
    <property type="match status" value="1"/>
</dbReference>
<evidence type="ECO:0000313" key="14">
    <source>
        <dbReference type="Proteomes" id="UP001367676"/>
    </source>
</evidence>
<feature type="domain" description="HIT" evidence="12">
    <location>
        <begin position="3"/>
        <end position="106"/>
    </location>
</feature>
<dbReference type="PROSITE" id="PS51084">
    <property type="entry name" value="HIT_2"/>
    <property type="match status" value="1"/>
</dbReference>
<dbReference type="Pfam" id="PF11969">
    <property type="entry name" value="DcpS_C"/>
    <property type="match status" value="1"/>
</dbReference>
<evidence type="ECO:0000259" key="11">
    <source>
        <dbReference type="PROSITE" id="PS50157"/>
    </source>
</evidence>
<dbReference type="GO" id="GO:1990165">
    <property type="term" value="F:single-strand break-containing DNA binding"/>
    <property type="evidence" value="ECO:0007669"/>
    <property type="project" value="TreeGrafter"/>
</dbReference>
<keyword evidence="3" id="KW-0227">DNA damage</keyword>
<keyword evidence="7" id="KW-0234">DNA repair</keyword>
<dbReference type="EMBL" id="JBBCAQ010000020">
    <property type="protein sequence ID" value="KAK7592908.1"/>
    <property type="molecule type" value="Genomic_DNA"/>
</dbReference>
<evidence type="ECO:0000256" key="8">
    <source>
        <dbReference type="ARBA" id="ARBA00023242"/>
    </source>
</evidence>
<keyword evidence="5" id="KW-0862">Zinc</keyword>
<dbReference type="Proteomes" id="UP001367676">
    <property type="component" value="Unassembled WGS sequence"/>
</dbReference>
<dbReference type="PROSITE" id="PS00028">
    <property type="entry name" value="ZINC_FINGER_C2H2_1"/>
    <property type="match status" value="1"/>
</dbReference>
<dbReference type="GO" id="GO:0005634">
    <property type="term" value="C:nucleus"/>
    <property type="evidence" value="ECO:0007669"/>
    <property type="project" value="UniProtKB-SubCell"/>
</dbReference>
<evidence type="ECO:0000256" key="4">
    <source>
        <dbReference type="ARBA" id="ARBA00022801"/>
    </source>
</evidence>
<dbReference type="InterPro" id="IPR036265">
    <property type="entry name" value="HIT-like_sf"/>
</dbReference>
<evidence type="ECO:0000256" key="3">
    <source>
        <dbReference type="ARBA" id="ARBA00022763"/>
    </source>
</evidence>
<dbReference type="InterPro" id="IPR013087">
    <property type="entry name" value="Znf_C2H2_type"/>
</dbReference>
<dbReference type="GO" id="GO:0033699">
    <property type="term" value="F:DNA 5'-adenosine monophosphate hydrolase activity"/>
    <property type="evidence" value="ECO:0007669"/>
    <property type="project" value="TreeGrafter"/>
</dbReference>
<name>A0AAN9TKA2_9HEMI</name>
<dbReference type="Pfam" id="PF16278">
    <property type="entry name" value="zf-C2HE"/>
    <property type="match status" value="1"/>
</dbReference>
<feature type="domain" description="C2H2-type" evidence="11">
    <location>
        <begin position="152"/>
        <end position="177"/>
    </location>
</feature>
<evidence type="ECO:0000256" key="5">
    <source>
        <dbReference type="ARBA" id="ARBA00022833"/>
    </source>
</evidence>
<keyword evidence="6" id="KW-0238">DNA-binding</keyword>
<dbReference type="GO" id="GO:0003725">
    <property type="term" value="F:double-stranded RNA binding"/>
    <property type="evidence" value="ECO:0007669"/>
    <property type="project" value="TreeGrafter"/>
</dbReference>
<dbReference type="PANTHER" id="PTHR12486">
    <property type="entry name" value="APRATAXIN-RELATED"/>
    <property type="match status" value="1"/>
</dbReference>
<evidence type="ECO:0000256" key="9">
    <source>
        <dbReference type="PROSITE-ProRule" id="PRU00042"/>
    </source>
</evidence>
<organism evidence="13 14">
    <name type="scientific">Parthenolecanium corni</name>
    <dbReference type="NCBI Taxonomy" id="536013"/>
    <lineage>
        <taxon>Eukaryota</taxon>
        <taxon>Metazoa</taxon>
        <taxon>Ecdysozoa</taxon>
        <taxon>Arthropoda</taxon>
        <taxon>Hexapoda</taxon>
        <taxon>Insecta</taxon>
        <taxon>Pterygota</taxon>
        <taxon>Neoptera</taxon>
        <taxon>Paraneoptera</taxon>
        <taxon>Hemiptera</taxon>
        <taxon>Sternorrhyncha</taxon>
        <taxon>Coccoidea</taxon>
        <taxon>Coccidae</taxon>
        <taxon>Parthenolecanium</taxon>
    </lineage>
</organism>
<evidence type="ECO:0000256" key="1">
    <source>
        <dbReference type="ARBA" id="ARBA00004123"/>
    </source>
</evidence>
<dbReference type="InterPro" id="IPR011146">
    <property type="entry name" value="HIT-like"/>
</dbReference>
<evidence type="ECO:0000256" key="2">
    <source>
        <dbReference type="ARBA" id="ARBA00022723"/>
    </source>
</evidence>
<comment type="subcellular location">
    <subcellularLocation>
        <location evidence="1">Nucleus</location>
    </subcellularLocation>
</comment>
<evidence type="ECO:0000256" key="7">
    <source>
        <dbReference type="ARBA" id="ARBA00023204"/>
    </source>
</evidence>
<dbReference type="GO" id="GO:0003697">
    <property type="term" value="F:single-stranded DNA binding"/>
    <property type="evidence" value="ECO:0007669"/>
    <property type="project" value="TreeGrafter"/>
</dbReference>
<dbReference type="AlphaFoldDB" id="A0AAN9TKA2"/>
<keyword evidence="4" id="KW-0378">Hydrolase</keyword>
<comment type="caution">
    <text evidence="13">The sequence shown here is derived from an EMBL/GenBank/DDBJ whole genome shotgun (WGS) entry which is preliminary data.</text>
</comment>
<proteinExistence type="predicted"/>
<dbReference type="FunFam" id="3.30.428.10:FF:000004">
    <property type="entry name" value="aprataxin isoform X2"/>
    <property type="match status" value="1"/>
</dbReference>
<dbReference type="GO" id="GO:0008270">
    <property type="term" value="F:zinc ion binding"/>
    <property type="evidence" value="ECO:0007669"/>
    <property type="project" value="UniProtKB-KW"/>
</dbReference>
<dbReference type="Gene3D" id="3.30.428.10">
    <property type="entry name" value="HIT-like"/>
    <property type="match status" value="1"/>
</dbReference>
<reference evidence="13 14" key="1">
    <citation type="submission" date="2024-03" db="EMBL/GenBank/DDBJ databases">
        <title>Adaptation during the transition from Ophiocordyceps entomopathogen to insect associate is accompanied by gene loss and intensified selection.</title>
        <authorList>
            <person name="Ward C.M."/>
            <person name="Onetto C.A."/>
            <person name="Borneman A.R."/>
        </authorList>
    </citation>
    <scope>NUCLEOTIDE SEQUENCE [LARGE SCALE GENOMIC DNA]</scope>
    <source>
        <strain evidence="13">AWRI1</strain>
        <tissue evidence="13">Single Adult Female</tissue>
    </source>
</reference>
<evidence type="ECO:0000256" key="10">
    <source>
        <dbReference type="PROSITE-ProRule" id="PRU00464"/>
    </source>
</evidence>
<evidence type="ECO:0000256" key="6">
    <source>
        <dbReference type="ARBA" id="ARBA00023125"/>
    </source>
</evidence>